<evidence type="ECO:0000313" key="2">
    <source>
        <dbReference type="EMBL" id="PON99518.1"/>
    </source>
</evidence>
<evidence type="ECO:0008006" key="4">
    <source>
        <dbReference type="Google" id="ProtNLM"/>
    </source>
</evidence>
<keyword evidence="3" id="KW-1185">Reference proteome</keyword>
<comment type="caution">
    <text evidence="2">The sequence shown here is derived from an EMBL/GenBank/DDBJ whole genome shotgun (WGS) entry which is preliminary data.</text>
</comment>
<organism evidence="2 3">
    <name type="scientific">Trema orientale</name>
    <name type="common">Charcoal tree</name>
    <name type="synonym">Celtis orientalis</name>
    <dbReference type="NCBI Taxonomy" id="63057"/>
    <lineage>
        <taxon>Eukaryota</taxon>
        <taxon>Viridiplantae</taxon>
        <taxon>Streptophyta</taxon>
        <taxon>Embryophyta</taxon>
        <taxon>Tracheophyta</taxon>
        <taxon>Spermatophyta</taxon>
        <taxon>Magnoliopsida</taxon>
        <taxon>eudicotyledons</taxon>
        <taxon>Gunneridae</taxon>
        <taxon>Pentapetalae</taxon>
        <taxon>rosids</taxon>
        <taxon>fabids</taxon>
        <taxon>Rosales</taxon>
        <taxon>Cannabaceae</taxon>
        <taxon>Trema</taxon>
    </lineage>
</organism>
<keyword evidence="1" id="KW-0812">Transmembrane</keyword>
<sequence length="101" mass="11893">MGLNKNSIAIFSDSDQSKGKTNREFSFLVWVLLILSVQVSVVFPINRRWVLILRVHVPFKDKDEMIVREETYGTRAEGQIGQTTKIEFWLLFIRLERCFRS</sequence>
<name>A0A2P5FNZ4_TREOI</name>
<dbReference type="EMBL" id="JXTC01000018">
    <property type="protein sequence ID" value="PON99518.1"/>
    <property type="molecule type" value="Genomic_DNA"/>
</dbReference>
<dbReference type="InParanoid" id="A0A2P5FNZ4"/>
<gene>
    <name evidence="2" type="ORF">TorRG33x02_046850</name>
</gene>
<reference evidence="3" key="1">
    <citation type="submission" date="2016-06" db="EMBL/GenBank/DDBJ databases">
        <title>Parallel loss of symbiosis genes in relatives of nitrogen-fixing non-legume Parasponia.</title>
        <authorList>
            <person name="Van Velzen R."/>
            <person name="Holmer R."/>
            <person name="Bu F."/>
            <person name="Rutten L."/>
            <person name="Van Zeijl A."/>
            <person name="Liu W."/>
            <person name="Santuari L."/>
            <person name="Cao Q."/>
            <person name="Sharma T."/>
            <person name="Shen D."/>
            <person name="Roswanjaya Y."/>
            <person name="Wardhani T."/>
            <person name="Kalhor M.S."/>
            <person name="Jansen J."/>
            <person name="Van den Hoogen J."/>
            <person name="Gungor B."/>
            <person name="Hartog M."/>
            <person name="Hontelez J."/>
            <person name="Verver J."/>
            <person name="Yang W.-C."/>
            <person name="Schijlen E."/>
            <person name="Repin R."/>
            <person name="Schilthuizen M."/>
            <person name="Schranz E."/>
            <person name="Heidstra R."/>
            <person name="Miyata K."/>
            <person name="Fedorova E."/>
            <person name="Kohlen W."/>
            <person name="Bisseling T."/>
            <person name="Smit S."/>
            <person name="Geurts R."/>
        </authorList>
    </citation>
    <scope>NUCLEOTIDE SEQUENCE [LARGE SCALE GENOMIC DNA]</scope>
    <source>
        <strain evidence="3">cv. RG33-2</strain>
    </source>
</reference>
<evidence type="ECO:0000313" key="3">
    <source>
        <dbReference type="Proteomes" id="UP000237000"/>
    </source>
</evidence>
<dbReference type="Proteomes" id="UP000237000">
    <property type="component" value="Unassembled WGS sequence"/>
</dbReference>
<accession>A0A2P5FNZ4</accession>
<evidence type="ECO:0000256" key="1">
    <source>
        <dbReference type="SAM" id="Phobius"/>
    </source>
</evidence>
<protein>
    <recommendedName>
        <fullName evidence="4">Transmembrane protein</fullName>
    </recommendedName>
</protein>
<keyword evidence="1" id="KW-0472">Membrane</keyword>
<keyword evidence="1" id="KW-1133">Transmembrane helix</keyword>
<proteinExistence type="predicted"/>
<feature type="transmembrane region" description="Helical" evidence="1">
    <location>
        <begin position="27"/>
        <end position="45"/>
    </location>
</feature>
<dbReference type="AlphaFoldDB" id="A0A2P5FNZ4"/>